<accession>A0ABQ1YAI1</accession>
<reference evidence="2" key="1">
    <citation type="journal article" date="2019" name="Int. J. Syst. Evol. Microbiol.">
        <title>The Global Catalogue of Microorganisms (GCM) 10K type strain sequencing project: providing services to taxonomists for standard genome sequencing and annotation.</title>
        <authorList>
            <consortium name="The Broad Institute Genomics Platform"/>
            <consortium name="The Broad Institute Genome Sequencing Center for Infectious Disease"/>
            <person name="Wu L."/>
            <person name="Ma J."/>
        </authorList>
    </citation>
    <scope>NUCLEOTIDE SEQUENCE [LARGE SCALE GENOMIC DNA]</scope>
    <source>
        <strain evidence="2">CGMCC 1.12769</strain>
    </source>
</reference>
<dbReference type="RefSeq" id="WP_188536897.1">
    <property type="nucleotide sequence ID" value="NZ_BMFT01000001.1"/>
</dbReference>
<comment type="caution">
    <text evidence="1">The sequence shown here is derived from an EMBL/GenBank/DDBJ whole genome shotgun (WGS) entry which is preliminary data.</text>
</comment>
<organism evidence="1 2">
    <name type="scientific">Paenibacillus segetis</name>
    <dbReference type="NCBI Taxonomy" id="1325360"/>
    <lineage>
        <taxon>Bacteria</taxon>
        <taxon>Bacillati</taxon>
        <taxon>Bacillota</taxon>
        <taxon>Bacilli</taxon>
        <taxon>Bacillales</taxon>
        <taxon>Paenibacillaceae</taxon>
        <taxon>Paenibacillus</taxon>
    </lineage>
</organism>
<dbReference type="EMBL" id="BMFT01000001">
    <property type="protein sequence ID" value="GGH17412.1"/>
    <property type="molecule type" value="Genomic_DNA"/>
</dbReference>
<evidence type="ECO:0000313" key="2">
    <source>
        <dbReference type="Proteomes" id="UP000659344"/>
    </source>
</evidence>
<sequence length="87" mass="9933">MSTDRIESARQYLRALELYSLYFVDHSELVEAGLLDAETQMPTSKAHTFIDNTHNDERWKKVKITADSLDEAVQLADQFACEDIGLL</sequence>
<protein>
    <submittedName>
        <fullName evidence="1">Uncharacterized protein</fullName>
    </submittedName>
</protein>
<dbReference type="Proteomes" id="UP000659344">
    <property type="component" value="Unassembled WGS sequence"/>
</dbReference>
<keyword evidence="2" id="KW-1185">Reference proteome</keyword>
<name>A0ABQ1YAI1_9BACL</name>
<evidence type="ECO:0000313" key="1">
    <source>
        <dbReference type="EMBL" id="GGH17412.1"/>
    </source>
</evidence>
<gene>
    <name evidence="1" type="ORF">GCM10008013_12730</name>
</gene>
<proteinExistence type="predicted"/>